<protein>
    <submittedName>
        <fullName evidence="2">2Fe-2S iron-sulfur cluster binding domain-containing protein</fullName>
    </submittedName>
</protein>
<feature type="domain" description="2Fe-2S ferredoxin-type" evidence="1">
    <location>
        <begin position="2"/>
        <end position="93"/>
    </location>
</feature>
<dbReference type="SUPFAM" id="SSF54292">
    <property type="entry name" value="2Fe-2S ferredoxin-like"/>
    <property type="match status" value="1"/>
</dbReference>
<dbReference type="Gene3D" id="3.10.20.30">
    <property type="match status" value="1"/>
</dbReference>
<gene>
    <name evidence="2" type="ORF">DJ533_01810</name>
</gene>
<dbReference type="InterPro" id="IPR036010">
    <property type="entry name" value="2Fe-2S_ferredoxin-like_sf"/>
</dbReference>
<dbReference type="RefSeq" id="WP_033917435.1">
    <property type="nucleotide sequence ID" value="NZ_CP029396.2"/>
</dbReference>
<evidence type="ECO:0000313" key="3">
    <source>
        <dbReference type="Proteomes" id="UP000245977"/>
    </source>
</evidence>
<dbReference type="GO" id="GO:0051537">
    <property type="term" value="F:2 iron, 2 sulfur cluster binding"/>
    <property type="evidence" value="ECO:0007669"/>
    <property type="project" value="InterPro"/>
</dbReference>
<evidence type="ECO:0000259" key="1">
    <source>
        <dbReference type="PROSITE" id="PS51085"/>
    </source>
</evidence>
<dbReference type="STRING" id="1871111.GCA_001704615_02440"/>
<dbReference type="Proteomes" id="UP000245977">
    <property type="component" value="Plasmid pOXA58_010030"/>
</dbReference>
<evidence type="ECO:0000313" key="2">
    <source>
        <dbReference type="EMBL" id="AWL27424.1"/>
    </source>
</evidence>
<reference evidence="2" key="1">
    <citation type="submission" date="2019-08" db="EMBL/GenBank/DDBJ databases">
        <title>The complete genome of Acinetobacter defluvii strain WCHAD010030.</title>
        <authorList>
            <person name="Hu Y."/>
            <person name="Qin J."/>
            <person name="Feng Y."/>
            <person name="Zong Z."/>
        </authorList>
    </citation>
    <scope>NUCLEOTIDE SEQUENCE</scope>
    <source>
        <strain evidence="2">WCHA30</strain>
        <plasmid evidence="2">pOXA58_010030</plasmid>
    </source>
</reference>
<geneLocation type="plasmid" evidence="2 3">
    <name>pOXA58_010030</name>
</geneLocation>
<dbReference type="AlphaFoldDB" id="A0A2S2F8Z1"/>
<name>A0A2S2F8Z1_9GAMM</name>
<sequence>MHQIRLTNSDEQFYTNSGNSLLEGMQRLARKGIPIGCRGGGCGVCRVQVLSGNYHSKKMSREHVSECEQSQGIGLACRLYPESDLEVKVLGLKNCKKKLHVT</sequence>
<dbReference type="PROSITE" id="PS51085">
    <property type="entry name" value="2FE2S_FER_2"/>
    <property type="match status" value="1"/>
</dbReference>
<proteinExistence type="predicted"/>
<dbReference type="Pfam" id="PF00111">
    <property type="entry name" value="Fer2"/>
    <property type="match status" value="1"/>
</dbReference>
<keyword evidence="3" id="KW-1185">Reference proteome</keyword>
<dbReference type="InterPro" id="IPR006058">
    <property type="entry name" value="2Fe2S_fd_BS"/>
</dbReference>
<dbReference type="InterPro" id="IPR012675">
    <property type="entry name" value="Beta-grasp_dom_sf"/>
</dbReference>
<dbReference type="OrthoDB" id="9133614at2"/>
<dbReference type="KEGG" id="adv:DJ533_01810"/>
<dbReference type="PROSITE" id="PS00197">
    <property type="entry name" value="2FE2S_FER_1"/>
    <property type="match status" value="1"/>
</dbReference>
<organism evidence="2 3">
    <name type="scientific">Acinetobacter defluvii</name>
    <dbReference type="NCBI Taxonomy" id="1871111"/>
    <lineage>
        <taxon>Bacteria</taxon>
        <taxon>Pseudomonadati</taxon>
        <taxon>Pseudomonadota</taxon>
        <taxon>Gammaproteobacteria</taxon>
        <taxon>Moraxellales</taxon>
        <taxon>Moraxellaceae</taxon>
        <taxon>Acinetobacter</taxon>
    </lineage>
</organism>
<dbReference type="EMBL" id="CP029396">
    <property type="protein sequence ID" value="AWL27424.1"/>
    <property type="molecule type" value="Genomic_DNA"/>
</dbReference>
<keyword evidence="2" id="KW-0614">Plasmid</keyword>
<accession>A0A2S2F8Z1</accession>
<dbReference type="InterPro" id="IPR001041">
    <property type="entry name" value="2Fe-2S_ferredoxin-type"/>
</dbReference>